<dbReference type="GO" id="GO:0016020">
    <property type="term" value="C:membrane"/>
    <property type="evidence" value="ECO:0007669"/>
    <property type="project" value="InterPro"/>
</dbReference>
<dbReference type="GO" id="GO:0004190">
    <property type="term" value="F:aspartic-type endopeptidase activity"/>
    <property type="evidence" value="ECO:0007669"/>
    <property type="project" value="InterPro"/>
</dbReference>
<name>A0A6V8SMS3_9CLOT</name>
<organism evidence="2 3">
    <name type="scientific">Clostridium fungisolvens</name>
    <dbReference type="NCBI Taxonomy" id="1604897"/>
    <lineage>
        <taxon>Bacteria</taxon>
        <taxon>Bacillati</taxon>
        <taxon>Bacillota</taxon>
        <taxon>Clostridia</taxon>
        <taxon>Eubacteriales</taxon>
        <taxon>Clostridiaceae</taxon>
        <taxon>Clostridium</taxon>
    </lineage>
</organism>
<dbReference type="InterPro" id="IPR001872">
    <property type="entry name" value="Peptidase_A8"/>
</dbReference>
<dbReference type="GO" id="GO:0006508">
    <property type="term" value="P:proteolysis"/>
    <property type="evidence" value="ECO:0007669"/>
    <property type="project" value="InterPro"/>
</dbReference>
<feature type="transmembrane region" description="Helical" evidence="1">
    <location>
        <begin position="197"/>
        <end position="216"/>
    </location>
</feature>
<keyword evidence="1" id="KW-0812">Transmembrane</keyword>
<dbReference type="EMBL" id="BLZR01000002">
    <property type="protein sequence ID" value="GFP78509.1"/>
    <property type="molecule type" value="Genomic_DNA"/>
</dbReference>
<dbReference type="RefSeq" id="WP_183280003.1">
    <property type="nucleotide sequence ID" value="NZ_BLZR01000002.1"/>
</dbReference>
<feature type="transmembrane region" description="Helical" evidence="1">
    <location>
        <begin position="35"/>
        <end position="56"/>
    </location>
</feature>
<comment type="caution">
    <text evidence="2">The sequence shown here is derived from an EMBL/GenBank/DDBJ whole genome shotgun (WGS) entry which is preliminary data.</text>
</comment>
<keyword evidence="1" id="KW-1133">Transmembrane helix</keyword>
<feature type="transmembrane region" description="Helical" evidence="1">
    <location>
        <begin position="7"/>
        <end position="29"/>
    </location>
</feature>
<keyword evidence="3" id="KW-1185">Reference proteome</keyword>
<accession>A0A6V8SMS3</accession>
<dbReference type="Proteomes" id="UP000580568">
    <property type="component" value="Unassembled WGS sequence"/>
</dbReference>
<feature type="transmembrane region" description="Helical" evidence="1">
    <location>
        <begin position="68"/>
        <end position="86"/>
    </location>
</feature>
<dbReference type="AlphaFoldDB" id="A0A6V8SMS3"/>
<sequence length="247" mass="28623">MNKSRLLTVGILPIMWIIYFAFEFITGRIHSQYDIIMNLLPTILFAIVGFLIYYLGKRFSKGLSKSSLWIVFTSTFILDQGIKYIIKNWYFDKSFFLIDNFLSFNPIINSSGSWLNARFGTGLSFSVLITVNIIAILIFIESYRYYLHKGHKDFWADMSFCFILSGCLCSLIDKVFYGGSLDFIGISSLFIADLKDIYINLAIFFLALCIYNNGFWQTSEETTLKQDVESIKRFLIFIKKDIFQGSK</sequence>
<feature type="transmembrane region" description="Helical" evidence="1">
    <location>
        <begin position="123"/>
        <end position="143"/>
    </location>
</feature>
<evidence type="ECO:0000256" key="1">
    <source>
        <dbReference type="SAM" id="Phobius"/>
    </source>
</evidence>
<reference evidence="2 3" key="1">
    <citation type="submission" date="2020-07" db="EMBL/GenBank/DDBJ databases">
        <title>A new beta-1,3-glucan-decomposing anaerobic bacterium isolated from anoxic soil subjected to biological soil disinfestation.</title>
        <authorList>
            <person name="Ueki A."/>
            <person name="Tonouchi A."/>
        </authorList>
    </citation>
    <scope>NUCLEOTIDE SEQUENCE [LARGE SCALE GENOMIC DNA]</scope>
    <source>
        <strain evidence="2 3">TW1</strain>
    </source>
</reference>
<protein>
    <submittedName>
        <fullName evidence="2">Uncharacterized protein</fullName>
    </submittedName>
</protein>
<dbReference type="Pfam" id="PF01252">
    <property type="entry name" value="Peptidase_A8"/>
    <property type="match status" value="1"/>
</dbReference>
<gene>
    <name evidence="2" type="ORF">bsdtw1_04739</name>
</gene>
<keyword evidence="1" id="KW-0472">Membrane</keyword>
<proteinExistence type="predicted"/>
<feature type="transmembrane region" description="Helical" evidence="1">
    <location>
        <begin position="155"/>
        <end position="177"/>
    </location>
</feature>
<evidence type="ECO:0000313" key="2">
    <source>
        <dbReference type="EMBL" id="GFP78509.1"/>
    </source>
</evidence>
<evidence type="ECO:0000313" key="3">
    <source>
        <dbReference type="Proteomes" id="UP000580568"/>
    </source>
</evidence>